<evidence type="ECO:0000313" key="7">
    <source>
        <dbReference type="Proteomes" id="UP000314980"/>
    </source>
</evidence>
<keyword evidence="1" id="KW-0479">Metal-binding</keyword>
<keyword evidence="2 4" id="KW-0863">Zinc-finger</keyword>
<evidence type="ECO:0000256" key="1">
    <source>
        <dbReference type="ARBA" id="ARBA00022723"/>
    </source>
</evidence>
<dbReference type="AlphaFoldDB" id="A0A4W6DGF4"/>
<proteinExistence type="predicted"/>
<dbReference type="PANTHER" id="PTHR13493:SF3">
    <property type="entry name" value="RRNA N6-ADENOSINE-METHYLTRANSFERASE ZCCHC4"/>
    <property type="match status" value="1"/>
</dbReference>
<organism evidence="6 7">
    <name type="scientific">Lates calcarifer</name>
    <name type="common">Barramundi</name>
    <name type="synonym">Holocentrus calcarifer</name>
    <dbReference type="NCBI Taxonomy" id="8187"/>
    <lineage>
        <taxon>Eukaryota</taxon>
        <taxon>Metazoa</taxon>
        <taxon>Chordata</taxon>
        <taxon>Craniata</taxon>
        <taxon>Vertebrata</taxon>
        <taxon>Euteleostomi</taxon>
        <taxon>Actinopterygii</taxon>
        <taxon>Neopterygii</taxon>
        <taxon>Teleostei</taxon>
        <taxon>Neoteleostei</taxon>
        <taxon>Acanthomorphata</taxon>
        <taxon>Carangaria</taxon>
        <taxon>Carangaria incertae sedis</taxon>
        <taxon>Centropomidae</taxon>
        <taxon>Lates</taxon>
    </lineage>
</organism>
<dbReference type="GeneTree" id="ENSGT00390000012556"/>
<evidence type="ECO:0000256" key="3">
    <source>
        <dbReference type="ARBA" id="ARBA00022833"/>
    </source>
</evidence>
<feature type="domain" description="GRF-type" evidence="5">
    <location>
        <begin position="27"/>
        <end position="69"/>
    </location>
</feature>
<dbReference type="STRING" id="8187.ENSLCAP00010024372"/>
<protein>
    <recommendedName>
        <fullName evidence="5">GRF-type domain-containing protein</fullName>
    </recommendedName>
</protein>
<dbReference type="PANTHER" id="PTHR13493">
    <property type="entry name" value="ZINC FINGER CCHC DOMAIN-CONTAINING"/>
    <property type="match status" value="1"/>
</dbReference>
<evidence type="ECO:0000259" key="5">
    <source>
        <dbReference type="PROSITE" id="PS51999"/>
    </source>
</evidence>
<evidence type="ECO:0000256" key="4">
    <source>
        <dbReference type="PROSITE-ProRule" id="PRU01343"/>
    </source>
</evidence>
<dbReference type="Proteomes" id="UP000314980">
    <property type="component" value="Unassembled WGS sequence"/>
</dbReference>
<sequence length="160" mass="18518">MDVAEAYDDSFGIEVILPEGGKTAPCCPHGPTLLFEKVSKGGEEGRRFYACSACRDRKDCSFFQWEDDKVSEARLLAREAENRSKRPPFSQQEYCTRFRKFASLPVDEKKFCQDCQLLLLPREQNPHKYVCVFFFLFICSYLKHWILSEVPVNANINQNS</sequence>
<dbReference type="Pfam" id="PF06839">
    <property type="entry name" value="Zn_ribbon_GRF"/>
    <property type="match status" value="1"/>
</dbReference>
<keyword evidence="3" id="KW-0862">Zinc</keyword>
<evidence type="ECO:0000313" key="6">
    <source>
        <dbReference type="Ensembl" id="ENSLCAP00010024372.1"/>
    </source>
</evidence>
<dbReference type="GO" id="GO:0005737">
    <property type="term" value="C:cytoplasm"/>
    <property type="evidence" value="ECO:0007669"/>
    <property type="project" value="TreeGrafter"/>
</dbReference>
<dbReference type="PROSITE" id="PS51999">
    <property type="entry name" value="ZF_GRF"/>
    <property type="match status" value="1"/>
</dbReference>
<keyword evidence="7" id="KW-1185">Reference proteome</keyword>
<reference evidence="7" key="1">
    <citation type="submission" date="2015-09" db="EMBL/GenBank/DDBJ databases">
        <authorList>
            <person name="Sai Rama Sridatta P."/>
        </authorList>
    </citation>
    <scope>NUCLEOTIDE SEQUENCE [LARGE SCALE GENOMIC DNA]</scope>
</reference>
<dbReference type="GO" id="GO:0005730">
    <property type="term" value="C:nucleolus"/>
    <property type="evidence" value="ECO:0007669"/>
    <property type="project" value="TreeGrafter"/>
</dbReference>
<dbReference type="InterPro" id="IPR039846">
    <property type="entry name" value="ZCCHC4"/>
</dbReference>
<reference evidence="6" key="3">
    <citation type="submission" date="2025-09" db="UniProtKB">
        <authorList>
            <consortium name="Ensembl"/>
        </authorList>
    </citation>
    <scope>IDENTIFICATION</scope>
</reference>
<dbReference type="GO" id="GO:0008270">
    <property type="term" value="F:zinc ion binding"/>
    <property type="evidence" value="ECO:0007669"/>
    <property type="project" value="UniProtKB-KW"/>
</dbReference>
<reference evidence="6" key="2">
    <citation type="submission" date="2025-08" db="UniProtKB">
        <authorList>
            <consortium name="Ensembl"/>
        </authorList>
    </citation>
    <scope>IDENTIFICATION</scope>
</reference>
<accession>A0A4W6DGF4</accession>
<dbReference type="GO" id="GO:0008988">
    <property type="term" value="F:rRNA (adenine-N6-)-methyltransferase activity"/>
    <property type="evidence" value="ECO:0007669"/>
    <property type="project" value="InterPro"/>
</dbReference>
<dbReference type="Ensembl" id="ENSLCAT00010024906.1">
    <property type="protein sequence ID" value="ENSLCAP00010024372.1"/>
    <property type="gene ID" value="ENSLCAG00010011422.1"/>
</dbReference>
<name>A0A4W6DGF4_LATCA</name>
<dbReference type="InParanoid" id="A0A4W6DGF4"/>
<dbReference type="InterPro" id="IPR010666">
    <property type="entry name" value="Znf_GRF"/>
</dbReference>
<evidence type="ECO:0000256" key="2">
    <source>
        <dbReference type="ARBA" id="ARBA00022771"/>
    </source>
</evidence>